<evidence type="ECO:0000313" key="2">
    <source>
        <dbReference type="EMBL" id="EHM13833.1"/>
    </source>
</evidence>
<evidence type="ECO:0000256" key="1">
    <source>
        <dbReference type="SAM" id="Phobius"/>
    </source>
</evidence>
<reference evidence="2 3" key="1">
    <citation type="submission" date="2011-11" db="EMBL/GenBank/DDBJ databases">
        <title>The Noncontiguous Finished genome of Jonquetella anthropi DSM 22815.</title>
        <authorList>
            <consortium name="US DOE Joint Genome Institute (JGI-PGF)"/>
            <person name="Lucas S."/>
            <person name="Copeland A."/>
            <person name="Lapidus A."/>
            <person name="Glavina del Rio T."/>
            <person name="Dalin E."/>
            <person name="Tice H."/>
            <person name="Bruce D."/>
            <person name="Goodwin L."/>
            <person name="Pitluck S."/>
            <person name="Peters L."/>
            <person name="Mikhailova N."/>
            <person name="Held B."/>
            <person name="Kyrpides N."/>
            <person name="Mavromatis K."/>
            <person name="Ivanova N."/>
            <person name="Markowitz V."/>
            <person name="Cheng J.-F."/>
            <person name="Hugenholtz P."/>
            <person name="Woyke T."/>
            <person name="Wu D."/>
            <person name="Gronow S."/>
            <person name="Wellnitz S."/>
            <person name="Brambilla E."/>
            <person name="Klenk H.-P."/>
            <person name="Eisen J.A."/>
        </authorList>
    </citation>
    <scope>NUCLEOTIDE SEQUENCE [LARGE SCALE GENOMIC DNA]</scope>
    <source>
        <strain evidence="2 3">DSM 22815</strain>
    </source>
</reference>
<keyword evidence="1" id="KW-0472">Membrane</keyword>
<sequence>MVLRQLVLYLSLAALLAYGYALAGLSGHLVGRGRNDYIAWGLIVGSICAALALILWRRDEAAEEKKRSKRNAAALQVRRGHGVSLGASALVRRENGQEFLKRRRYSRLARASRCAL</sequence>
<accession>H0UJ06</accession>
<evidence type="ECO:0000313" key="3">
    <source>
        <dbReference type="Proteomes" id="UP000003806"/>
    </source>
</evidence>
<gene>
    <name evidence="2" type="ORF">JonanDRAFT_1471</name>
</gene>
<proteinExistence type="predicted"/>
<dbReference type="STRING" id="885272.JonanDRAFT_1471"/>
<keyword evidence="3" id="KW-1185">Reference proteome</keyword>
<dbReference type="Proteomes" id="UP000003806">
    <property type="component" value="Chromosome"/>
</dbReference>
<organism evidence="2 3">
    <name type="scientific">Jonquetella anthropi DSM 22815</name>
    <dbReference type="NCBI Taxonomy" id="885272"/>
    <lineage>
        <taxon>Bacteria</taxon>
        <taxon>Thermotogati</taxon>
        <taxon>Synergistota</taxon>
        <taxon>Synergistia</taxon>
        <taxon>Synergistales</taxon>
        <taxon>Dethiosulfovibrionaceae</taxon>
        <taxon>Jonquetella</taxon>
    </lineage>
</organism>
<protein>
    <submittedName>
        <fullName evidence="2">Uncharacterized protein</fullName>
    </submittedName>
</protein>
<dbReference type="HOGENOM" id="CLU_2093544_0_0_0"/>
<dbReference type="AlphaFoldDB" id="H0UJ06"/>
<dbReference type="EMBL" id="CM001376">
    <property type="protein sequence ID" value="EHM13833.1"/>
    <property type="molecule type" value="Genomic_DNA"/>
</dbReference>
<keyword evidence="1" id="KW-1133">Transmembrane helix</keyword>
<name>H0UJ06_9BACT</name>
<feature type="transmembrane region" description="Helical" evidence="1">
    <location>
        <begin position="37"/>
        <end position="56"/>
    </location>
</feature>
<keyword evidence="1" id="KW-0812">Transmembrane</keyword>